<dbReference type="InterPro" id="IPR001091">
    <property type="entry name" value="RM_Methyltransferase"/>
</dbReference>
<gene>
    <name evidence="7" type="ORF">RsTaC01_0378</name>
</gene>
<dbReference type="AlphaFoldDB" id="A0AA48I9H6"/>
<dbReference type="Proteomes" id="UP001335720">
    <property type="component" value="Chromosome"/>
</dbReference>
<keyword evidence="7" id="KW-0378">Hydrolase</keyword>
<accession>A0AA48I9H6</accession>
<keyword evidence="1" id="KW-0489">Methyltransferase</keyword>
<evidence type="ECO:0000313" key="7">
    <source>
        <dbReference type="EMBL" id="BED92588.1"/>
    </source>
</evidence>
<evidence type="ECO:0000259" key="6">
    <source>
        <dbReference type="Pfam" id="PF22722"/>
    </source>
</evidence>
<dbReference type="REBASE" id="965976">
    <property type="entry name" value="M.Ptr01ORF378P"/>
</dbReference>
<dbReference type="PANTHER" id="PTHR13370">
    <property type="entry name" value="RNA METHYLASE-RELATED"/>
    <property type="match status" value="1"/>
</dbReference>
<dbReference type="GO" id="GO:0003677">
    <property type="term" value="F:DNA binding"/>
    <property type="evidence" value="ECO:0007669"/>
    <property type="project" value="InterPro"/>
</dbReference>
<dbReference type="GO" id="GO:0009307">
    <property type="term" value="P:DNA restriction-modification system"/>
    <property type="evidence" value="ECO:0007669"/>
    <property type="project" value="UniProtKB-KW"/>
</dbReference>
<dbReference type="PRINTS" id="PR00508">
    <property type="entry name" value="S21N4MTFRASE"/>
</dbReference>
<dbReference type="EC" id="2.1.1.-" evidence="4"/>
<feature type="domain" description="DNA methylase N-4/N-6" evidence="5">
    <location>
        <begin position="12"/>
        <end position="251"/>
    </location>
</feature>
<dbReference type="InterPro" id="IPR054557">
    <property type="entry name" value="NA-iREase1_dom"/>
</dbReference>
<comment type="similarity">
    <text evidence="4">Belongs to the N(4)/N(6)-methyltransferase family.</text>
</comment>
<keyword evidence="7" id="KW-0255">Endonuclease</keyword>
<organism evidence="7">
    <name type="scientific">Candidatus Paraimprobicoccus trichonymphae</name>
    <dbReference type="NCBI Taxonomy" id="3033793"/>
    <lineage>
        <taxon>Bacteria</taxon>
        <taxon>Bacillati</taxon>
        <taxon>Bacillota</taxon>
        <taxon>Clostridia</taxon>
        <taxon>Candidatus Paraimprobicoccus</taxon>
    </lineage>
</organism>
<dbReference type="GO" id="GO:0009007">
    <property type="term" value="F:site-specific DNA-methyltransferase (adenine-specific) activity"/>
    <property type="evidence" value="ECO:0007669"/>
    <property type="project" value="TreeGrafter"/>
</dbReference>
<dbReference type="Pfam" id="PF01555">
    <property type="entry name" value="N6_N4_Mtase"/>
    <property type="match status" value="1"/>
</dbReference>
<keyword evidence="7" id="KW-0540">Nuclease</keyword>
<dbReference type="GO" id="GO:0032259">
    <property type="term" value="P:methylation"/>
    <property type="evidence" value="ECO:0007669"/>
    <property type="project" value="UniProtKB-KW"/>
</dbReference>
<name>A0AA48I9H6_9FIRM</name>
<dbReference type="EMBL" id="AP027925">
    <property type="protein sequence ID" value="BED92588.1"/>
    <property type="molecule type" value="Genomic_DNA"/>
</dbReference>
<evidence type="ECO:0000256" key="3">
    <source>
        <dbReference type="ARBA" id="ARBA00022747"/>
    </source>
</evidence>
<dbReference type="GO" id="GO:0008170">
    <property type="term" value="F:N-methyltransferase activity"/>
    <property type="evidence" value="ECO:0007669"/>
    <property type="project" value="InterPro"/>
</dbReference>
<sequence>MIYCEKYTILCSFYLHCDPTESHYLKLILDSIFCSRNGSFLSEIIWKRSIHVLSRKYFNITNDIIFLYCKSKNHKFNPQFESINTEELKKSFPYLEKETGRYYSSYGLEIYSNNYNKHETRILDGKEINTLIGWKWAQKSLDEKIAKNPYLIYWTKNGRPRYKIYADEYKGKKIGNIWDDIPSLSSTSKERLGYPTQKPEALLERIIKASSNEGDLILDAYCGCGTTVTVAQRLNRRWIGIDITYQSIALIMKRLEDNYPSSVTENTEQLGIPKDYASAKALAEKKNDRTRKEFEKWAILTYSKNRAIINEKKGSDKGIDGLSYIFSENNKREKIIFQVKSGKVNSSHIRDLRGTIEREVAAIGIFITLENPTKDMESEAISAGFYENINIYTRKINRIKIVTIKQILKGAHLDVPTVVNILK</sequence>
<dbReference type="GO" id="GO:0005737">
    <property type="term" value="C:cytoplasm"/>
    <property type="evidence" value="ECO:0007669"/>
    <property type="project" value="TreeGrafter"/>
</dbReference>
<evidence type="ECO:0000256" key="2">
    <source>
        <dbReference type="ARBA" id="ARBA00022679"/>
    </source>
</evidence>
<dbReference type="GO" id="GO:0004519">
    <property type="term" value="F:endonuclease activity"/>
    <property type="evidence" value="ECO:0007669"/>
    <property type="project" value="UniProtKB-KW"/>
</dbReference>
<dbReference type="InterPro" id="IPR002941">
    <property type="entry name" value="DNA_methylase_N4/N6"/>
</dbReference>
<protein>
    <recommendedName>
        <fullName evidence="4">Methyltransferase</fullName>
        <ecNumber evidence="4">2.1.1.-</ecNumber>
    </recommendedName>
</protein>
<keyword evidence="3" id="KW-0680">Restriction system</keyword>
<dbReference type="Gene3D" id="3.40.50.150">
    <property type="entry name" value="Vaccinia Virus protein VP39"/>
    <property type="match status" value="1"/>
</dbReference>
<dbReference type="InterPro" id="IPR029063">
    <property type="entry name" value="SAM-dependent_MTases_sf"/>
</dbReference>
<dbReference type="PANTHER" id="PTHR13370:SF3">
    <property type="entry name" value="TRNA (GUANINE(10)-N2)-METHYLTRANSFERASE HOMOLOG"/>
    <property type="match status" value="1"/>
</dbReference>
<reference evidence="7" key="1">
    <citation type="journal article" date="2023" name="ISME J.">
        <title>Emergence of putative energy parasites within Clostridia revealed by genome analysis of a novel endosymbiotic clade.</title>
        <authorList>
            <person name="Takahashi K."/>
            <person name="Kuwahara H."/>
            <person name="Horikawa Y."/>
            <person name="Izawa K."/>
            <person name="Kato D."/>
            <person name="Inagaki T."/>
            <person name="Yuki M."/>
            <person name="Ohkuma M."/>
            <person name="Hongoh Y."/>
        </authorList>
    </citation>
    <scope>NUCLEOTIDE SEQUENCE</scope>
    <source>
        <strain evidence="7">RsTa-C01</strain>
    </source>
</reference>
<evidence type="ECO:0000256" key="4">
    <source>
        <dbReference type="RuleBase" id="RU362026"/>
    </source>
</evidence>
<evidence type="ECO:0000256" key="1">
    <source>
        <dbReference type="ARBA" id="ARBA00022603"/>
    </source>
</evidence>
<dbReference type="KEGG" id="ptrh:RsTaC01_0378"/>
<feature type="domain" description="NACHT-associated inactive Restriction Endonuclease 1 sensor" evidence="6">
    <location>
        <begin position="309"/>
        <end position="394"/>
    </location>
</feature>
<proteinExistence type="inferred from homology"/>
<dbReference type="SUPFAM" id="SSF53335">
    <property type="entry name" value="S-adenosyl-L-methionine-dependent methyltransferases"/>
    <property type="match status" value="1"/>
</dbReference>
<keyword evidence="2" id="KW-0808">Transferase</keyword>
<evidence type="ECO:0000259" key="5">
    <source>
        <dbReference type="Pfam" id="PF01555"/>
    </source>
</evidence>
<dbReference type="Pfam" id="PF22722">
    <property type="entry name" value="NA-iREase1"/>
    <property type="match status" value="1"/>
</dbReference>